<feature type="transmembrane region" description="Helical" evidence="1">
    <location>
        <begin position="26"/>
        <end position="45"/>
    </location>
</feature>
<comment type="caution">
    <text evidence="2">The sequence shown here is derived from an EMBL/GenBank/DDBJ whole genome shotgun (WGS) entry which is preliminary data.</text>
</comment>
<proteinExistence type="predicted"/>
<dbReference type="InterPro" id="IPR012347">
    <property type="entry name" value="Ferritin-like"/>
</dbReference>
<evidence type="ECO:0000313" key="3">
    <source>
        <dbReference type="Proteomes" id="UP000249557"/>
    </source>
</evidence>
<feature type="non-terminal residue" evidence="2">
    <location>
        <position position="84"/>
    </location>
</feature>
<accession>A0A2W5A4D6</accession>
<organism evidence="2 3">
    <name type="scientific">Micavibrio aeruginosavorus</name>
    <dbReference type="NCBI Taxonomy" id="349221"/>
    <lineage>
        <taxon>Bacteria</taxon>
        <taxon>Pseudomonadati</taxon>
        <taxon>Bdellovibrionota</taxon>
        <taxon>Bdellovibrionia</taxon>
        <taxon>Bdellovibrionales</taxon>
        <taxon>Pseudobdellovibrionaceae</taxon>
        <taxon>Micavibrio</taxon>
    </lineage>
</organism>
<evidence type="ECO:0000313" key="2">
    <source>
        <dbReference type="EMBL" id="PZO88167.1"/>
    </source>
</evidence>
<evidence type="ECO:0000256" key="1">
    <source>
        <dbReference type="SAM" id="Phobius"/>
    </source>
</evidence>
<protein>
    <submittedName>
        <fullName evidence="2">DUF305 domain-containing protein</fullName>
    </submittedName>
</protein>
<dbReference type="Gene3D" id="1.20.1260.10">
    <property type="match status" value="1"/>
</dbReference>
<gene>
    <name evidence="2" type="ORF">DI626_02385</name>
</gene>
<dbReference type="Proteomes" id="UP000249557">
    <property type="component" value="Unassembled WGS sequence"/>
</dbReference>
<name>A0A2W5A4D6_9BACT</name>
<keyword evidence="1" id="KW-1133">Transmembrane helix</keyword>
<dbReference type="EMBL" id="QFNK01000026">
    <property type="protein sequence ID" value="PZO88167.1"/>
    <property type="molecule type" value="Genomic_DNA"/>
</dbReference>
<dbReference type="AlphaFoldDB" id="A0A2W5A4D6"/>
<keyword evidence="1" id="KW-0472">Membrane</keyword>
<reference evidence="2 3" key="1">
    <citation type="submission" date="2017-08" db="EMBL/GenBank/DDBJ databases">
        <title>Infants hospitalized years apart are colonized by the same room-sourced microbial strains.</title>
        <authorList>
            <person name="Brooks B."/>
            <person name="Olm M.R."/>
            <person name="Firek B.A."/>
            <person name="Baker R."/>
            <person name="Thomas B.C."/>
            <person name="Morowitz M.J."/>
            <person name="Banfield J.F."/>
        </authorList>
    </citation>
    <scope>NUCLEOTIDE SEQUENCE [LARGE SCALE GENOMIC DNA]</scope>
    <source>
        <strain evidence="2">S2_018_000_R2_104</strain>
    </source>
</reference>
<keyword evidence="1" id="KW-0812">Transmembrane</keyword>
<sequence length="84" mass="9201">MAGLMAAPMVLIEVVLMSAMYKDKKLNAVIVAVSILIGVIFFLGIRQQTAISDEQFLKSMIPHHSGAILMCREANITDPEIKTL</sequence>